<organism evidence="2 3">
    <name type="scientific">Gigaspora margarita</name>
    <dbReference type="NCBI Taxonomy" id="4874"/>
    <lineage>
        <taxon>Eukaryota</taxon>
        <taxon>Fungi</taxon>
        <taxon>Fungi incertae sedis</taxon>
        <taxon>Mucoromycota</taxon>
        <taxon>Glomeromycotina</taxon>
        <taxon>Glomeromycetes</taxon>
        <taxon>Diversisporales</taxon>
        <taxon>Gigasporaceae</taxon>
        <taxon>Gigaspora</taxon>
    </lineage>
</organism>
<dbReference type="EMBL" id="CAJVQB010105032">
    <property type="protein sequence ID" value="CAG8851243.1"/>
    <property type="molecule type" value="Genomic_DNA"/>
</dbReference>
<comment type="caution">
    <text evidence="2">The sequence shown here is derived from an EMBL/GenBank/DDBJ whole genome shotgun (WGS) entry which is preliminary data.</text>
</comment>
<accession>A0ABN7XAB7</accession>
<dbReference type="Proteomes" id="UP000789901">
    <property type="component" value="Unassembled WGS sequence"/>
</dbReference>
<feature type="compositionally biased region" description="Polar residues" evidence="1">
    <location>
        <begin position="196"/>
        <end position="205"/>
    </location>
</feature>
<protein>
    <submittedName>
        <fullName evidence="2">21537_t:CDS:1</fullName>
    </submittedName>
</protein>
<keyword evidence="3" id="KW-1185">Reference proteome</keyword>
<evidence type="ECO:0000313" key="2">
    <source>
        <dbReference type="EMBL" id="CAG8851243.1"/>
    </source>
</evidence>
<proteinExistence type="predicted"/>
<evidence type="ECO:0000313" key="3">
    <source>
        <dbReference type="Proteomes" id="UP000789901"/>
    </source>
</evidence>
<evidence type="ECO:0000256" key="1">
    <source>
        <dbReference type="SAM" id="MobiDB-lite"/>
    </source>
</evidence>
<gene>
    <name evidence="2" type="ORF">GMARGA_LOCUS40632</name>
</gene>
<reference evidence="2 3" key="1">
    <citation type="submission" date="2021-06" db="EMBL/GenBank/DDBJ databases">
        <authorList>
            <person name="Kallberg Y."/>
            <person name="Tangrot J."/>
            <person name="Rosling A."/>
        </authorList>
    </citation>
    <scope>NUCLEOTIDE SEQUENCE [LARGE SCALE GENOMIC DNA]</scope>
    <source>
        <strain evidence="2 3">120-4 pot B 10/14</strain>
    </source>
</reference>
<feature type="region of interest" description="Disordered" evidence="1">
    <location>
        <begin position="195"/>
        <end position="216"/>
    </location>
</feature>
<feature type="non-terminal residue" evidence="2">
    <location>
        <position position="1"/>
    </location>
</feature>
<name>A0ABN7XAB7_GIGMA</name>
<feature type="compositionally biased region" description="Basic and acidic residues" evidence="1">
    <location>
        <begin position="206"/>
        <end position="216"/>
    </location>
</feature>
<sequence>ENAVKIAPRKLIKVVTSLKTGAEWCTSNAVESYRESNGQCCNWKALWRQNQKLIGIKLLSILKERNPEVYMEDTYAVCRKKSETLSHVLECEDLNGYWNNTEKNACYVAWRKLDNGGQCNFCRQNFKTVILGVTSSERTECRESYTRGLVPDEVYVNLYKLFLSSSEMEEEIGIFTKEKRKVRLVKKSLSVVQETARASTGTTNNTDKKKPIVREK</sequence>